<reference evidence="2 3" key="1">
    <citation type="submission" date="2016-04" db="EMBL/GenBank/DDBJ databases">
        <title>A degradative enzymes factory behind the ericoid mycorrhizal symbiosis.</title>
        <authorList>
            <consortium name="DOE Joint Genome Institute"/>
            <person name="Martino E."/>
            <person name="Morin E."/>
            <person name="Grelet G."/>
            <person name="Kuo A."/>
            <person name="Kohler A."/>
            <person name="Daghino S."/>
            <person name="Barry K."/>
            <person name="Choi C."/>
            <person name="Cichocki N."/>
            <person name="Clum A."/>
            <person name="Copeland A."/>
            <person name="Hainaut M."/>
            <person name="Haridas S."/>
            <person name="Labutti K."/>
            <person name="Lindquist E."/>
            <person name="Lipzen A."/>
            <person name="Khouja H.-R."/>
            <person name="Murat C."/>
            <person name="Ohm R."/>
            <person name="Olson A."/>
            <person name="Spatafora J."/>
            <person name="Veneault-Fourrey C."/>
            <person name="Henrissat B."/>
            <person name="Grigoriev I."/>
            <person name="Martin F."/>
            <person name="Perotto S."/>
        </authorList>
    </citation>
    <scope>NUCLEOTIDE SEQUENCE [LARGE SCALE GENOMIC DNA]</scope>
    <source>
        <strain evidence="2 3">E</strain>
    </source>
</reference>
<keyword evidence="3" id="KW-1185">Reference proteome</keyword>
<dbReference type="Gene3D" id="1.10.510.10">
    <property type="entry name" value="Transferase(Phosphotransferase) domain 1"/>
    <property type="match status" value="1"/>
</dbReference>
<proteinExistence type="predicted"/>
<dbReference type="STRING" id="1095630.A0A2J6TV75"/>
<dbReference type="GeneID" id="36594298"/>
<dbReference type="PROSITE" id="PS50011">
    <property type="entry name" value="PROTEIN_KINASE_DOM"/>
    <property type="match status" value="1"/>
</dbReference>
<dbReference type="InParanoid" id="A0A2J6TV75"/>
<name>A0A2J6TV75_9HELO</name>
<dbReference type="EMBL" id="KZ613740">
    <property type="protein sequence ID" value="PMD66920.1"/>
    <property type="molecule type" value="Genomic_DNA"/>
</dbReference>
<dbReference type="PANTHER" id="PTHR37542">
    <property type="entry name" value="HELO DOMAIN-CONTAINING PROTEIN-RELATED"/>
    <property type="match status" value="1"/>
</dbReference>
<feature type="domain" description="Protein kinase" evidence="1">
    <location>
        <begin position="419"/>
        <end position="715"/>
    </location>
</feature>
<dbReference type="InterPro" id="IPR011009">
    <property type="entry name" value="Kinase-like_dom_sf"/>
</dbReference>
<protein>
    <recommendedName>
        <fullName evidence="1">Protein kinase domain-containing protein</fullName>
    </recommendedName>
</protein>
<gene>
    <name evidence="2" type="ORF">K444DRAFT_658116</name>
</gene>
<evidence type="ECO:0000313" key="2">
    <source>
        <dbReference type="EMBL" id="PMD66920.1"/>
    </source>
</evidence>
<dbReference type="AlphaFoldDB" id="A0A2J6TV75"/>
<dbReference type="GO" id="GO:0004672">
    <property type="term" value="F:protein kinase activity"/>
    <property type="evidence" value="ECO:0007669"/>
    <property type="project" value="InterPro"/>
</dbReference>
<accession>A0A2J6TV75</accession>
<organism evidence="2 3">
    <name type="scientific">Hyaloscypha bicolor E</name>
    <dbReference type="NCBI Taxonomy" id="1095630"/>
    <lineage>
        <taxon>Eukaryota</taxon>
        <taxon>Fungi</taxon>
        <taxon>Dikarya</taxon>
        <taxon>Ascomycota</taxon>
        <taxon>Pezizomycotina</taxon>
        <taxon>Leotiomycetes</taxon>
        <taxon>Helotiales</taxon>
        <taxon>Hyaloscyphaceae</taxon>
        <taxon>Hyaloscypha</taxon>
        <taxon>Hyaloscypha bicolor</taxon>
    </lineage>
</organism>
<sequence>MDSSHEVIISNELSRYNPRRSQRYSAVHVLQITWKDDDIGVADEVNELAHLFRDKFNFFVWPYQIPSKNSQAQLQLHIAQFILRCGSDDDNLIILHYSGHGGKTADLMDSECVWSAKISGGPTVDWAIIQPGILGATCDVAILLDCCFAGQAVRSRLQHNVEFLAATDKDQFTPTGKLTNRPSFTKVLTQQLGLVVAKSSHITIPELHRQMLRKEVGLVKQPFYASLSRSSSGAGIRLARWEPLDTAVTKAGTSTPSDRGDALSLYIRFSLFQPMDIAQREALLRWLTRDSPSDIEHIHVLHRTISKAQAVGQVSSEILCPKAVVPNVLAPFRISDDTREEAKRLTRALTDVLSIPETYHFAELDVTQIINSISERSAQLLAFMNDCIAGLNEESLDTLRNKDLYGTFELASRIAMRLTLVQDEVTKGAIKVYFDSTAPADHHLRTGRKDEDSVLVEYWEYETVGNQDANKSLEQAARISALLVEDKAKAFRILPGLGYVEETIRPRIGFVYRLPSGISTNDYWTLSELIGTVKTLPLEVRCQLASAICDAILHLHSIGWFHKAIKSEDIVILRKLNHGTGEATSHQLYDFDNPYVIGFDCSRPSQMESRLTVDFSMKNNIYRHPERWGNPKPFERKHDIYALGILLLEIGCWRLLPSMDGSRKGFENVKKPERLRDTLLDIVRTKLAHSAGSKYSEAVAFCLEEREWKTEEPWQTQRSIRQKVWQPLKMSI</sequence>
<dbReference type="Proteomes" id="UP000235371">
    <property type="component" value="Unassembled WGS sequence"/>
</dbReference>
<evidence type="ECO:0000259" key="1">
    <source>
        <dbReference type="PROSITE" id="PS50011"/>
    </source>
</evidence>
<evidence type="ECO:0000313" key="3">
    <source>
        <dbReference type="Proteomes" id="UP000235371"/>
    </source>
</evidence>
<dbReference type="OrthoDB" id="1911848at2759"/>
<dbReference type="SUPFAM" id="SSF56112">
    <property type="entry name" value="Protein kinase-like (PK-like)"/>
    <property type="match status" value="1"/>
</dbReference>
<dbReference type="RefSeq" id="XP_024743824.1">
    <property type="nucleotide sequence ID" value="XM_024886221.1"/>
</dbReference>
<dbReference type="InterPro" id="IPR000719">
    <property type="entry name" value="Prot_kinase_dom"/>
</dbReference>
<dbReference type="GO" id="GO:0005524">
    <property type="term" value="F:ATP binding"/>
    <property type="evidence" value="ECO:0007669"/>
    <property type="project" value="InterPro"/>
</dbReference>
<dbReference type="PANTHER" id="PTHR37542:SF3">
    <property type="entry name" value="PRION-INHIBITION AND PROPAGATION HELO DOMAIN-CONTAINING PROTEIN"/>
    <property type="match status" value="1"/>
</dbReference>
<dbReference type="Gene3D" id="3.40.50.1460">
    <property type="match status" value="1"/>
</dbReference>